<dbReference type="EMBL" id="JAWCUD010000001">
    <property type="protein sequence ID" value="MDU0200790.1"/>
    <property type="molecule type" value="Genomic_DNA"/>
</dbReference>
<dbReference type="RefSeq" id="WP_315950269.1">
    <property type="nucleotide sequence ID" value="NZ_JAWCUD010000001.1"/>
</dbReference>
<evidence type="ECO:0000313" key="2">
    <source>
        <dbReference type="Proteomes" id="UP001260980"/>
    </source>
</evidence>
<comment type="caution">
    <text evidence="1">The sequence shown here is derived from an EMBL/GenBank/DDBJ whole genome shotgun (WGS) entry which is preliminary data.</text>
</comment>
<proteinExistence type="predicted"/>
<name>A0ABU3R940_9BACL</name>
<evidence type="ECO:0000313" key="1">
    <source>
        <dbReference type="EMBL" id="MDU0200790.1"/>
    </source>
</evidence>
<organism evidence="1 2">
    <name type="scientific">Paenibacillus violae</name>
    <dbReference type="NCBI Taxonomy" id="3077234"/>
    <lineage>
        <taxon>Bacteria</taxon>
        <taxon>Bacillati</taxon>
        <taxon>Bacillota</taxon>
        <taxon>Bacilli</taxon>
        <taxon>Bacillales</taxon>
        <taxon>Paenibacillaceae</taxon>
        <taxon>Paenibacillus</taxon>
    </lineage>
</organism>
<accession>A0ABU3R940</accession>
<dbReference type="Proteomes" id="UP001260980">
    <property type="component" value="Unassembled WGS sequence"/>
</dbReference>
<sequence length="68" mass="8017">MDITPQEEEMIKALREASLPPLYVLIRIRNDILNDTVNIEESRRSDVKKALEKYISPLWADYNQARNE</sequence>
<keyword evidence="2" id="KW-1185">Reference proteome</keyword>
<protein>
    <submittedName>
        <fullName evidence="1">Uncharacterized protein</fullName>
    </submittedName>
</protein>
<reference evidence="1 2" key="1">
    <citation type="submission" date="2023-10" db="EMBL/GenBank/DDBJ databases">
        <title>Paenibacillus strain PFR10 Genome sequencing and assembly.</title>
        <authorList>
            <person name="Kim I."/>
        </authorList>
    </citation>
    <scope>NUCLEOTIDE SEQUENCE [LARGE SCALE GENOMIC DNA]</scope>
    <source>
        <strain evidence="1 2">PFR10</strain>
    </source>
</reference>
<gene>
    <name evidence="1" type="ORF">RQP52_06780</name>
</gene>